<dbReference type="EMBL" id="JACHCC010000003">
    <property type="protein sequence ID" value="MBB6499153.1"/>
    <property type="molecule type" value="Genomic_DNA"/>
</dbReference>
<feature type="domain" description="HTH marR-type" evidence="1">
    <location>
        <begin position="11"/>
        <end position="150"/>
    </location>
</feature>
<dbReference type="SUPFAM" id="SSF46785">
    <property type="entry name" value="Winged helix' DNA-binding domain"/>
    <property type="match status" value="1"/>
</dbReference>
<dbReference type="InterPro" id="IPR036388">
    <property type="entry name" value="WH-like_DNA-bd_sf"/>
</dbReference>
<keyword evidence="2" id="KW-0238">DNA-binding</keyword>
<dbReference type="RefSeq" id="WP_184623896.1">
    <property type="nucleotide sequence ID" value="NZ_JACHCC010000003.1"/>
</dbReference>
<evidence type="ECO:0000313" key="2">
    <source>
        <dbReference type="EMBL" id="MBB6499153.1"/>
    </source>
</evidence>
<name>A0A7X0J172_9SPHI</name>
<gene>
    <name evidence="2" type="ORF">HDF25_001294</name>
</gene>
<evidence type="ECO:0000259" key="1">
    <source>
        <dbReference type="PROSITE" id="PS50995"/>
    </source>
</evidence>
<dbReference type="SMART" id="SM00347">
    <property type="entry name" value="HTH_MARR"/>
    <property type="match status" value="1"/>
</dbReference>
<organism evidence="2 3">
    <name type="scientific">Pedobacter cryoconitis</name>
    <dbReference type="NCBI Taxonomy" id="188932"/>
    <lineage>
        <taxon>Bacteria</taxon>
        <taxon>Pseudomonadati</taxon>
        <taxon>Bacteroidota</taxon>
        <taxon>Sphingobacteriia</taxon>
        <taxon>Sphingobacteriales</taxon>
        <taxon>Sphingobacteriaceae</taxon>
        <taxon>Pedobacter</taxon>
    </lineage>
</organism>
<dbReference type="PANTHER" id="PTHR33164:SF43">
    <property type="entry name" value="HTH-TYPE TRANSCRIPTIONAL REPRESSOR YETL"/>
    <property type="match status" value="1"/>
</dbReference>
<dbReference type="GO" id="GO:0006950">
    <property type="term" value="P:response to stress"/>
    <property type="evidence" value="ECO:0007669"/>
    <property type="project" value="TreeGrafter"/>
</dbReference>
<dbReference type="InterPro" id="IPR000835">
    <property type="entry name" value="HTH_MarR-typ"/>
</dbReference>
<accession>A0A7X0J172</accession>
<dbReference type="GO" id="GO:0003677">
    <property type="term" value="F:DNA binding"/>
    <property type="evidence" value="ECO:0007669"/>
    <property type="project" value="UniProtKB-KW"/>
</dbReference>
<dbReference type="InterPro" id="IPR039422">
    <property type="entry name" value="MarR/SlyA-like"/>
</dbReference>
<sequence length="158" mass="18501">MKPNIINELGVLAIGSRMRRLYDNLSSDTARIYADHELEFEIKYFTLFYIISRRKQIGIVDIAQELSLTHPAIIHLAKGLEKKGYIESVRSPNDNRKRILQLSKKGKKCLPEFEKVWNKLDSLNQQLFAEIHPLLQTMAAIEQALEETSYYKRYQKFN</sequence>
<evidence type="ECO:0000313" key="3">
    <source>
        <dbReference type="Proteomes" id="UP000521017"/>
    </source>
</evidence>
<reference evidence="2 3" key="1">
    <citation type="submission" date="2020-08" db="EMBL/GenBank/DDBJ databases">
        <title>Genomic Encyclopedia of Type Strains, Phase IV (KMG-V): Genome sequencing to study the core and pangenomes of soil and plant-associated prokaryotes.</title>
        <authorList>
            <person name="Whitman W."/>
        </authorList>
    </citation>
    <scope>NUCLEOTIDE SEQUENCE [LARGE SCALE GENOMIC DNA]</scope>
    <source>
        <strain evidence="2 3">M2T3</strain>
    </source>
</reference>
<dbReference type="Proteomes" id="UP000521017">
    <property type="component" value="Unassembled WGS sequence"/>
</dbReference>
<comment type="caution">
    <text evidence="2">The sequence shown here is derived from an EMBL/GenBank/DDBJ whole genome shotgun (WGS) entry which is preliminary data.</text>
</comment>
<dbReference type="Gene3D" id="1.10.10.10">
    <property type="entry name" value="Winged helix-like DNA-binding domain superfamily/Winged helix DNA-binding domain"/>
    <property type="match status" value="1"/>
</dbReference>
<proteinExistence type="predicted"/>
<protein>
    <submittedName>
        <fullName evidence="2">DNA-binding MarR family transcriptional regulator</fullName>
    </submittedName>
</protein>
<dbReference type="PANTHER" id="PTHR33164">
    <property type="entry name" value="TRANSCRIPTIONAL REGULATOR, MARR FAMILY"/>
    <property type="match status" value="1"/>
</dbReference>
<dbReference type="GO" id="GO:0003700">
    <property type="term" value="F:DNA-binding transcription factor activity"/>
    <property type="evidence" value="ECO:0007669"/>
    <property type="project" value="InterPro"/>
</dbReference>
<dbReference type="InterPro" id="IPR036390">
    <property type="entry name" value="WH_DNA-bd_sf"/>
</dbReference>
<dbReference type="PROSITE" id="PS50995">
    <property type="entry name" value="HTH_MARR_2"/>
    <property type="match status" value="1"/>
</dbReference>
<dbReference type="AlphaFoldDB" id="A0A7X0J172"/>
<dbReference type="Pfam" id="PF01047">
    <property type="entry name" value="MarR"/>
    <property type="match status" value="1"/>
</dbReference>